<name>A0ABQ2GF51_9DEIO</name>
<feature type="transmembrane region" description="Helical" evidence="1">
    <location>
        <begin position="67"/>
        <end position="86"/>
    </location>
</feature>
<evidence type="ECO:0000313" key="2">
    <source>
        <dbReference type="EMBL" id="GGL93313.1"/>
    </source>
</evidence>
<evidence type="ECO:0000256" key="1">
    <source>
        <dbReference type="SAM" id="Phobius"/>
    </source>
</evidence>
<sequence length="87" mass="9527">MTGDHETRILPAWLYPLCFWLALPTLLVSVLVPGWQAVGVWFMMAVPAFAALVVAVTQWRHDRRVSVAAFTALAGLALVIGVRQLIG</sequence>
<reference evidence="3" key="1">
    <citation type="journal article" date="2019" name="Int. J. Syst. Evol. Microbiol.">
        <title>The Global Catalogue of Microorganisms (GCM) 10K type strain sequencing project: providing services to taxonomists for standard genome sequencing and annotation.</title>
        <authorList>
            <consortium name="The Broad Institute Genomics Platform"/>
            <consortium name="The Broad Institute Genome Sequencing Center for Infectious Disease"/>
            <person name="Wu L."/>
            <person name="Ma J."/>
        </authorList>
    </citation>
    <scope>NUCLEOTIDE SEQUENCE [LARGE SCALE GENOMIC DNA]</scope>
    <source>
        <strain evidence="3">JCM 15442</strain>
    </source>
</reference>
<organism evidence="2 3">
    <name type="scientific">Deinococcus aerolatus</name>
    <dbReference type="NCBI Taxonomy" id="522487"/>
    <lineage>
        <taxon>Bacteria</taxon>
        <taxon>Thermotogati</taxon>
        <taxon>Deinococcota</taxon>
        <taxon>Deinococci</taxon>
        <taxon>Deinococcales</taxon>
        <taxon>Deinococcaceae</taxon>
        <taxon>Deinococcus</taxon>
    </lineage>
</organism>
<comment type="caution">
    <text evidence="2">The sequence shown here is derived from an EMBL/GenBank/DDBJ whole genome shotgun (WGS) entry which is preliminary data.</text>
</comment>
<feature type="transmembrane region" description="Helical" evidence="1">
    <location>
        <begin position="38"/>
        <end position="55"/>
    </location>
</feature>
<dbReference type="RefSeq" id="WP_188974149.1">
    <property type="nucleotide sequence ID" value="NZ_BMOL01000026.1"/>
</dbReference>
<gene>
    <name evidence="2" type="ORF">GCM10010840_34180</name>
</gene>
<dbReference type="EMBL" id="BMOL01000026">
    <property type="protein sequence ID" value="GGL93313.1"/>
    <property type="molecule type" value="Genomic_DNA"/>
</dbReference>
<feature type="transmembrane region" description="Helical" evidence="1">
    <location>
        <begin position="12"/>
        <end position="32"/>
    </location>
</feature>
<dbReference type="Proteomes" id="UP000639973">
    <property type="component" value="Unassembled WGS sequence"/>
</dbReference>
<protein>
    <submittedName>
        <fullName evidence="2">Uncharacterized protein</fullName>
    </submittedName>
</protein>
<keyword evidence="1" id="KW-0472">Membrane</keyword>
<keyword evidence="1" id="KW-1133">Transmembrane helix</keyword>
<evidence type="ECO:0000313" key="3">
    <source>
        <dbReference type="Proteomes" id="UP000639973"/>
    </source>
</evidence>
<keyword evidence="3" id="KW-1185">Reference proteome</keyword>
<proteinExistence type="predicted"/>
<accession>A0ABQ2GF51</accession>
<keyword evidence="1" id="KW-0812">Transmembrane</keyword>